<protein>
    <submittedName>
        <fullName evidence="1">20014_t:CDS:1</fullName>
    </submittedName>
</protein>
<accession>A0ACA9PAV3</accession>
<sequence>MRWRRKELHLLKQDKDNLGTQVYYIENFYEIICAAHQAQSALIDKTERQVCGIDNLRCFISKEVEQIFSTLYIDHDGGINDFGIEEFDSRRCFVVYKLGQIDVRYYNDDWQQNERVPSESKKI</sequence>
<gene>
    <name evidence="1" type="ORF">RPERSI_LOCUS9678</name>
</gene>
<feature type="non-terminal residue" evidence="1">
    <location>
        <position position="123"/>
    </location>
</feature>
<proteinExistence type="predicted"/>
<dbReference type="Proteomes" id="UP000789920">
    <property type="component" value="Unassembled WGS sequence"/>
</dbReference>
<reference evidence="1" key="1">
    <citation type="submission" date="2021-06" db="EMBL/GenBank/DDBJ databases">
        <authorList>
            <person name="Kallberg Y."/>
            <person name="Tangrot J."/>
            <person name="Rosling A."/>
        </authorList>
    </citation>
    <scope>NUCLEOTIDE SEQUENCE</scope>
    <source>
        <strain evidence="1">MA461A</strain>
    </source>
</reference>
<evidence type="ECO:0000313" key="2">
    <source>
        <dbReference type="Proteomes" id="UP000789920"/>
    </source>
</evidence>
<name>A0ACA9PAV3_9GLOM</name>
<keyword evidence="2" id="KW-1185">Reference proteome</keyword>
<organism evidence="1 2">
    <name type="scientific">Racocetra persica</name>
    <dbReference type="NCBI Taxonomy" id="160502"/>
    <lineage>
        <taxon>Eukaryota</taxon>
        <taxon>Fungi</taxon>
        <taxon>Fungi incertae sedis</taxon>
        <taxon>Mucoromycota</taxon>
        <taxon>Glomeromycotina</taxon>
        <taxon>Glomeromycetes</taxon>
        <taxon>Diversisporales</taxon>
        <taxon>Gigasporaceae</taxon>
        <taxon>Racocetra</taxon>
    </lineage>
</organism>
<evidence type="ECO:0000313" key="1">
    <source>
        <dbReference type="EMBL" id="CAG8693773.1"/>
    </source>
</evidence>
<dbReference type="EMBL" id="CAJVQC010018484">
    <property type="protein sequence ID" value="CAG8693773.1"/>
    <property type="molecule type" value="Genomic_DNA"/>
</dbReference>
<feature type="non-terminal residue" evidence="1">
    <location>
        <position position="1"/>
    </location>
</feature>
<comment type="caution">
    <text evidence="1">The sequence shown here is derived from an EMBL/GenBank/DDBJ whole genome shotgun (WGS) entry which is preliminary data.</text>
</comment>